<keyword evidence="1" id="KW-0732">Signal</keyword>
<name>V3ZQA1_LOTGI</name>
<reference evidence="2 3" key="1">
    <citation type="journal article" date="2013" name="Nature">
        <title>Insights into bilaterian evolution from three spiralian genomes.</title>
        <authorList>
            <person name="Simakov O."/>
            <person name="Marletaz F."/>
            <person name="Cho S.J."/>
            <person name="Edsinger-Gonzales E."/>
            <person name="Havlak P."/>
            <person name="Hellsten U."/>
            <person name="Kuo D.H."/>
            <person name="Larsson T."/>
            <person name="Lv J."/>
            <person name="Arendt D."/>
            <person name="Savage R."/>
            <person name="Osoegawa K."/>
            <person name="de Jong P."/>
            <person name="Grimwood J."/>
            <person name="Chapman J.A."/>
            <person name="Shapiro H."/>
            <person name="Aerts A."/>
            <person name="Otillar R.P."/>
            <person name="Terry A.Y."/>
            <person name="Boore J.L."/>
            <person name="Grigoriev I.V."/>
            <person name="Lindberg D.R."/>
            <person name="Seaver E.C."/>
            <person name="Weisblat D.A."/>
            <person name="Putnam N.H."/>
            <person name="Rokhsar D.S."/>
        </authorList>
    </citation>
    <scope>NUCLEOTIDE SEQUENCE [LARGE SCALE GENOMIC DNA]</scope>
</reference>
<feature type="signal peptide" evidence="1">
    <location>
        <begin position="1"/>
        <end position="18"/>
    </location>
</feature>
<protein>
    <recommendedName>
        <fullName evidence="4">UPAR/Ly6 domain-containing protein</fullName>
    </recommendedName>
</protein>
<accession>V3ZQA1</accession>
<keyword evidence="3" id="KW-1185">Reference proteome</keyword>
<organism evidence="2 3">
    <name type="scientific">Lottia gigantea</name>
    <name type="common">Giant owl limpet</name>
    <dbReference type="NCBI Taxonomy" id="225164"/>
    <lineage>
        <taxon>Eukaryota</taxon>
        <taxon>Metazoa</taxon>
        <taxon>Spiralia</taxon>
        <taxon>Lophotrochozoa</taxon>
        <taxon>Mollusca</taxon>
        <taxon>Gastropoda</taxon>
        <taxon>Patellogastropoda</taxon>
        <taxon>Lottioidea</taxon>
        <taxon>Lottiidae</taxon>
        <taxon>Lottia</taxon>
    </lineage>
</organism>
<evidence type="ECO:0000313" key="2">
    <source>
        <dbReference type="EMBL" id="ESO84685.1"/>
    </source>
</evidence>
<dbReference type="Proteomes" id="UP000030746">
    <property type="component" value="Unassembled WGS sequence"/>
</dbReference>
<evidence type="ECO:0008006" key="4">
    <source>
        <dbReference type="Google" id="ProtNLM"/>
    </source>
</evidence>
<dbReference type="AlphaFoldDB" id="V3ZQA1"/>
<dbReference type="OrthoDB" id="6081897at2759"/>
<dbReference type="EMBL" id="KB203440">
    <property type="protein sequence ID" value="ESO84685.1"/>
    <property type="molecule type" value="Genomic_DNA"/>
</dbReference>
<dbReference type="GeneID" id="20250071"/>
<dbReference type="HOGENOM" id="CLU_148232_0_0_1"/>
<evidence type="ECO:0000313" key="3">
    <source>
        <dbReference type="Proteomes" id="UP000030746"/>
    </source>
</evidence>
<dbReference type="OMA" id="GESCMKV"/>
<evidence type="ECO:0000256" key="1">
    <source>
        <dbReference type="SAM" id="SignalP"/>
    </source>
</evidence>
<proteinExistence type="predicted"/>
<feature type="chain" id="PRO_5004716211" description="UPAR/Ly6 domain-containing protein" evidence="1">
    <location>
        <begin position="19"/>
        <end position="137"/>
    </location>
</feature>
<dbReference type="RefSeq" id="XP_009064675.1">
    <property type="nucleotide sequence ID" value="XM_009066427.1"/>
</dbReference>
<gene>
    <name evidence="2" type="ORF">LOTGIDRAFT_236187</name>
</gene>
<sequence>MEYLGFFILLVMVLPSRCLTCWKCIGEWCSELDINDYRISKISCPQNSSCMKVYYKMHDNSSSLIESVTRGCSLGKCEDTSDKQYNYCLSQRRIYGIDGCALKSCCNNKDLCNSATSAFYTTVLNIYLLVILGTVVL</sequence>
<dbReference type="CTD" id="20250071"/>
<dbReference type="KEGG" id="lgi:LOTGIDRAFT_236187"/>